<dbReference type="RefSeq" id="WP_130023130.1">
    <property type="nucleotide sequence ID" value="NZ_SEWF01000038.1"/>
</dbReference>
<accession>A0A4Q5LVW6</accession>
<proteinExistence type="predicted"/>
<keyword evidence="2" id="KW-1185">Reference proteome</keyword>
<reference evidence="1 2" key="1">
    <citation type="submission" date="2019-02" db="EMBL/GenBank/DDBJ databases">
        <title>Bacterial novel species Emticicia sp. 17J42-9 isolated from soil.</title>
        <authorList>
            <person name="Jung H.-Y."/>
        </authorList>
    </citation>
    <scope>NUCLEOTIDE SEQUENCE [LARGE SCALE GENOMIC DNA]</scope>
    <source>
        <strain evidence="1 2">17J42-9</strain>
    </source>
</reference>
<evidence type="ECO:0000313" key="2">
    <source>
        <dbReference type="Proteomes" id="UP000293162"/>
    </source>
</evidence>
<dbReference type="AlphaFoldDB" id="A0A4Q5LVW6"/>
<dbReference type="EMBL" id="SEWF01000038">
    <property type="protein sequence ID" value="RYU93709.1"/>
    <property type="molecule type" value="Genomic_DNA"/>
</dbReference>
<comment type="caution">
    <text evidence="1">The sequence shown here is derived from an EMBL/GenBank/DDBJ whole genome shotgun (WGS) entry which is preliminary data.</text>
</comment>
<organism evidence="1 2">
    <name type="scientific">Emticicia agri</name>
    <dbReference type="NCBI Taxonomy" id="2492393"/>
    <lineage>
        <taxon>Bacteria</taxon>
        <taxon>Pseudomonadati</taxon>
        <taxon>Bacteroidota</taxon>
        <taxon>Cytophagia</taxon>
        <taxon>Cytophagales</taxon>
        <taxon>Leadbetterellaceae</taxon>
        <taxon>Emticicia</taxon>
    </lineage>
</organism>
<sequence length="332" mass="36634">MKQLFLLSVLVFMAQLSFSQKDLDAQPGKIKIYNALGSSEVPSYPAVEYNNIETLISCFPMYYSYSVLKGAKITATSNFLASIGIHGIATSNNSYNFMTYDLAGATGIYGEATSTSYAYGIKGKAQGVNTYGRYYGVYGIAAGSDTNAYNYGIYGTTPNIGSNSYAGYFYGKVHVNGTLSKSSGSFKIDHPLDPQNKYLSHSFVESPDMMNVYNGNTKTDQHGRATVQLPQYFEALNVDFRYQLTVIGSFAQAIVLEEIQNNQFVIATDKPHIKVSWQVTGIRNDAYAKKNRIIPEEDKQGKEKGKFLNAEAFGLPATASIHMIQERESEKK</sequence>
<dbReference type="Proteomes" id="UP000293162">
    <property type="component" value="Unassembled WGS sequence"/>
</dbReference>
<evidence type="ECO:0000313" key="1">
    <source>
        <dbReference type="EMBL" id="RYU93709.1"/>
    </source>
</evidence>
<gene>
    <name evidence="1" type="ORF">EWM59_20540</name>
</gene>
<protein>
    <submittedName>
        <fullName evidence="1">Uncharacterized protein</fullName>
    </submittedName>
</protein>
<name>A0A4Q5LVW6_9BACT</name>
<dbReference type="OrthoDB" id="966072at2"/>